<dbReference type="SUPFAM" id="SSF55729">
    <property type="entry name" value="Acyl-CoA N-acyltransferases (Nat)"/>
    <property type="match status" value="1"/>
</dbReference>
<dbReference type="InterPro" id="IPR016181">
    <property type="entry name" value="Acyl_CoA_acyltransferase"/>
</dbReference>
<evidence type="ECO:0000313" key="2">
    <source>
        <dbReference type="EMBL" id="MFD1236852.1"/>
    </source>
</evidence>
<keyword evidence="2" id="KW-0808">Transferase</keyword>
<dbReference type="RefSeq" id="WP_013677905.1">
    <property type="nucleotide sequence ID" value="NZ_BAABKS010000029.1"/>
</dbReference>
<dbReference type="EC" id="2.3.-.-" evidence="2"/>
<evidence type="ECO:0000259" key="1">
    <source>
        <dbReference type="PROSITE" id="PS51186"/>
    </source>
</evidence>
<dbReference type="EMBL" id="JBHTMB010000246">
    <property type="protein sequence ID" value="MFD1236852.1"/>
    <property type="molecule type" value="Genomic_DNA"/>
</dbReference>
<reference evidence="3" key="1">
    <citation type="journal article" date="2019" name="Int. J. Syst. Evol. Microbiol.">
        <title>The Global Catalogue of Microorganisms (GCM) 10K type strain sequencing project: providing services to taxonomists for standard genome sequencing and annotation.</title>
        <authorList>
            <consortium name="The Broad Institute Genomics Platform"/>
            <consortium name="The Broad Institute Genome Sequencing Center for Infectious Disease"/>
            <person name="Wu L."/>
            <person name="Ma J."/>
        </authorList>
    </citation>
    <scope>NUCLEOTIDE SEQUENCE [LARGE SCALE GENOMIC DNA]</scope>
    <source>
        <strain evidence="3">CCUG 49018</strain>
    </source>
</reference>
<gene>
    <name evidence="2" type="ORF">ACFQ34_26490</name>
</gene>
<feature type="domain" description="N-acetyltransferase" evidence="1">
    <location>
        <begin position="15"/>
        <end position="151"/>
    </location>
</feature>
<accession>A0ABW3VP42</accession>
<dbReference type="Proteomes" id="UP001597182">
    <property type="component" value="Unassembled WGS sequence"/>
</dbReference>
<proteinExistence type="predicted"/>
<keyword evidence="3" id="KW-1185">Reference proteome</keyword>
<comment type="caution">
    <text evidence="2">The sequence shown here is derived from an EMBL/GenBank/DDBJ whole genome shotgun (WGS) entry which is preliminary data.</text>
</comment>
<dbReference type="PROSITE" id="PS51186">
    <property type="entry name" value="GNAT"/>
    <property type="match status" value="1"/>
</dbReference>
<keyword evidence="2" id="KW-0012">Acyltransferase</keyword>
<organism evidence="2 3">
    <name type="scientific">Pseudonocardia benzenivorans</name>
    <dbReference type="NCBI Taxonomy" id="228005"/>
    <lineage>
        <taxon>Bacteria</taxon>
        <taxon>Bacillati</taxon>
        <taxon>Actinomycetota</taxon>
        <taxon>Actinomycetes</taxon>
        <taxon>Pseudonocardiales</taxon>
        <taxon>Pseudonocardiaceae</taxon>
        <taxon>Pseudonocardia</taxon>
    </lineage>
</organism>
<sequence length="156" mass="16595">MTACHLPATPAAVAALVRSCSPESLGERFASRHRLAPEDVLDRYPRYLLGGAVALAAWTDGRVAGLLNLAVVRPGIVDVALLVADDLQRRGVATGLFATTLADPRWQGWTVEATIRPENRAGLGFLRAQRLGRPRLAGMSVGQLTYAIEVPTTAVA</sequence>
<dbReference type="GO" id="GO:0016746">
    <property type="term" value="F:acyltransferase activity"/>
    <property type="evidence" value="ECO:0007669"/>
    <property type="project" value="UniProtKB-KW"/>
</dbReference>
<evidence type="ECO:0000313" key="3">
    <source>
        <dbReference type="Proteomes" id="UP001597182"/>
    </source>
</evidence>
<name>A0ABW3VP42_9PSEU</name>
<protein>
    <submittedName>
        <fullName evidence="2">GNAT family N-acetyltransferase</fullName>
        <ecNumber evidence="2">2.3.-.-</ecNumber>
    </submittedName>
</protein>
<dbReference type="InterPro" id="IPR000182">
    <property type="entry name" value="GNAT_dom"/>
</dbReference>
<dbReference type="Gene3D" id="3.40.630.30">
    <property type="match status" value="1"/>
</dbReference>